<sequence length="1526" mass="165730">MGRSSDWSPVDMDSDPTPGNPDEVRTLADSLQTFADEVGEALGRVRGMAEDRAVMDWAGLSAEAFRSEFDGVPGNLEKLRTSYDMAAQALQTYWPKLETAQGMADRALDRAISAQADLSSAQAALSDAQDWVSRAGAEAERLEEQSDRENIEPPSEAEVRAATRDATAANGAASSAQSRVDAAEEALSAARQLALDARTMREEAARVCADGIDAASDAGIQNRSWWEDAVHWVSENWDTIVEICKVVVAVLGIVVMIIGGPLAWVVLAAALVVLADTLYDYANGRASLWDVAFAALDCIPGMKGLTTLGGLAAGARALARGGLRGMAAGVRGLASRGRTMIADGMRSAYARARTGIRSGGTDPVDLATGHMFLPQVDVTLPGTLPFAFTRRVESGYFAGRWFGPSWSSTLDQRLEVDEEGVVFLAEDGLVLAYPHPKAPGTAVLPESGPRWPLARREGGGYALTDPLTGHIRHFRRPDGDGDCRILGISDRNGNRVDIDYDPDGAPTAIRHSGGYHLTLTTEHGRVTALSLGDTVIRRYAYTEGNLTEDVNSSGLPLRFTYDHRLRVTSWTDRNDRRYAYTYDDRDRCVAEGGEAGHVAVSIAYDGSHPDWPDARVTTLTTAEGAASRFVIDDRHDVIAEIDPLGNVTRTEYDADHHVVAETDPLGHTTRFATGPSGLPAGITYADGTETRFDYDDMGRLTAVTLPDGSTTRRAYDERGNCVAVTEPAGATTRYAYDGAGRLTEVTDALGGRREVRCDAAGLPVTATDPLGAVTAWDHDAFGRVVAFTDPEGHTTRFTWSVEGLLLRRVVADGAVESWTYDGEGNCTSHTTPSGNVSRFEYTHFDLPAARVGPDGARYEFAHDASLRLTRVTNPQGLTWSYAYDAAGRLVSETDFDGRRVGYEHDAAGRLTARTNALGRTVRFAYDAMGRMTRKDSAGHVTTFGYDANGRLTEATAPGSTLSLRRDANGLLLSETVDGRTLRYDHDELGRPVRRVTPGGVTTQWAYDAAGNRTRMDTAGRTVHFAHDWSGREVARRFGADVTLTQDLDELGRLTAQSVSAGDGRRVQHRSYTYATDGSLVGIDDHLAGSRRYALDRANRVTAVDGRDWTERYAYDAAGNQTDASWPAGHPGHAEAAGTRDYTGTRITRAGNTRYEHDGLGRVTVRRWARPSHKPATWHYTWDDEDRLTAVVTPDGSHWRYRYDPLGRRTAKQRLGPDGRTVIEQVDFIWDGTTLCEQTTHTPSQPHAVTLTWEHDGTRPIAQTERVVSGDAPQEEIDSRFFAIVTDLVGTPTELVDEAGDIAWRTRTTLWGRATWNANAVAYTPLRFPGQYCDPETGLHYNYFRHYDPETARYLSPDPLGLAPAPNPAAYVHNPHTGMDPLGLSPYYSEIGPNGQRGAAYAEITPQVLRDAAANLIGSPAGRGRRYAPPGFGGGAAGHTRGHLIGRQFGGDGRDMRNLVTQGQAQNNGRISAVEDMIAAHVDNTGNTVILSVTPEYASATADIPSHILIEAVDDFGWSFRERIPNI</sequence>
<keyword evidence="1" id="KW-0677">Repeat</keyword>
<accession>A0ABU2LU82</accession>
<evidence type="ECO:0000259" key="4">
    <source>
        <dbReference type="Pfam" id="PF13930"/>
    </source>
</evidence>
<feature type="region of interest" description="Disordered" evidence="2">
    <location>
        <begin position="135"/>
        <end position="177"/>
    </location>
</feature>
<dbReference type="PANTHER" id="PTHR32305">
    <property type="match status" value="1"/>
</dbReference>
<proteinExistence type="predicted"/>
<evidence type="ECO:0000256" key="2">
    <source>
        <dbReference type="SAM" id="MobiDB-lite"/>
    </source>
</evidence>
<comment type="caution">
    <text evidence="7">The sequence shown here is derived from an EMBL/GenBank/DDBJ whole genome shotgun (WGS) entry which is preliminary data.</text>
</comment>
<dbReference type="Pfam" id="PF13930">
    <property type="entry name" value="Endonuclea_NS_2"/>
    <property type="match status" value="1"/>
</dbReference>
<feature type="transmembrane region" description="Helical" evidence="3">
    <location>
        <begin position="246"/>
        <end position="275"/>
    </location>
</feature>
<protein>
    <submittedName>
        <fullName evidence="7">RHS repeat-associated core domain-containing protein</fullName>
    </submittedName>
</protein>
<dbReference type="Pfam" id="PF20148">
    <property type="entry name" value="DUF6531"/>
    <property type="match status" value="1"/>
</dbReference>
<keyword evidence="8" id="KW-1185">Reference proteome</keyword>
<dbReference type="Proteomes" id="UP001183420">
    <property type="component" value="Unassembled WGS sequence"/>
</dbReference>
<evidence type="ECO:0000313" key="8">
    <source>
        <dbReference type="Proteomes" id="UP001183420"/>
    </source>
</evidence>
<dbReference type="Gene3D" id="2.180.10.10">
    <property type="entry name" value="RHS repeat-associated core"/>
    <property type="match status" value="3"/>
</dbReference>
<evidence type="ECO:0000259" key="5">
    <source>
        <dbReference type="Pfam" id="PF20148"/>
    </source>
</evidence>
<feature type="domain" description="Type VII secretion system protein EssD-like" evidence="4">
    <location>
        <begin position="1427"/>
        <end position="1511"/>
    </location>
</feature>
<dbReference type="InterPro" id="IPR044927">
    <property type="entry name" value="Endonuclea_NS_2"/>
</dbReference>
<organism evidence="7 8">
    <name type="scientific">Streptomyces millisiae</name>
    <dbReference type="NCBI Taxonomy" id="3075542"/>
    <lineage>
        <taxon>Bacteria</taxon>
        <taxon>Bacillati</taxon>
        <taxon>Actinomycetota</taxon>
        <taxon>Actinomycetes</taxon>
        <taxon>Kitasatosporales</taxon>
        <taxon>Streptomycetaceae</taxon>
        <taxon>Streptomyces</taxon>
    </lineage>
</organism>
<dbReference type="InterPro" id="IPR050708">
    <property type="entry name" value="T6SS_VgrG/RHS"/>
</dbReference>
<dbReference type="InterPro" id="IPR022385">
    <property type="entry name" value="Rhs_assc_core"/>
</dbReference>
<dbReference type="InterPro" id="IPR044929">
    <property type="entry name" value="DNA/RNA_non-sp_Endonuclease_sf"/>
</dbReference>
<dbReference type="SUPFAM" id="SSF140453">
    <property type="entry name" value="EsxAB dimer-like"/>
    <property type="match status" value="1"/>
</dbReference>
<evidence type="ECO:0000256" key="1">
    <source>
        <dbReference type="ARBA" id="ARBA00022737"/>
    </source>
</evidence>
<feature type="region of interest" description="Disordered" evidence="2">
    <location>
        <begin position="1"/>
        <end position="24"/>
    </location>
</feature>
<reference evidence="8" key="1">
    <citation type="submission" date="2023-07" db="EMBL/GenBank/DDBJ databases">
        <title>30 novel species of actinomycetes from the DSMZ collection.</title>
        <authorList>
            <person name="Nouioui I."/>
        </authorList>
    </citation>
    <scope>NUCLEOTIDE SEQUENCE [LARGE SCALE GENOMIC DNA]</scope>
    <source>
        <strain evidence="8">DSM 44918</strain>
    </source>
</reference>
<keyword evidence="3" id="KW-0812">Transmembrane</keyword>
<keyword evidence="3" id="KW-1133">Transmembrane helix</keyword>
<dbReference type="InterPro" id="IPR056823">
    <property type="entry name" value="TEN-like_YD-shell"/>
</dbReference>
<evidence type="ECO:0000256" key="3">
    <source>
        <dbReference type="SAM" id="Phobius"/>
    </source>
</evidence>
<dbReference type="Pfam" id="PF25023">
    <property type="entry name" value="TEN_YD-shell"/>
    <property type="match status" value="1"/>
</dbReference>
<dbReference type="InterPro" id="IPR006530">
    <property type="entry name" value="YD"/>
</dbReference>
<feature type="compositionally biased region" description="Low complexity" evidence="2">
    <location>
        <begin position="164"/>
        <end position="176"/>
    </location>
</feature>
<name>A0ABU2LU82_9ACTN</name>
<evidence type="ECO:0000313" key="7">
    <source>
        <dbReference type="EMBL" id="MDT0321150.1"/>
    </source>
</evidence>
<feature type="compositionally biased region" description="Basic and acidic residues" evidence="2">
    <location>
        <begin position="137"/>
        <end position="163"/>
    </location>
</feature>
<keyword evidence="3" id="KW-0472">Membrane</keyword>
<feature type="domain" description="DUF6531" evidence="5">
    <location>
        <begin position="362"/>
        <end position="433"/>
    </location>
</feature>
<dbReference type="RefSeq" id="WP_311601355.1">
    <property type="nucleotide sequence ID" value="NZ_JAVREM010000035.1"/>
</dbReference>
<dbReference type="EMBL" id="JAVREM010000035">
    <property type="protein sequence ID" value="MDT0321150.1"/>
    <property type="molecule type" value="Genomic_DNA"/>
</dbReference>
<dbReference type="Gene3D" id="1.20.120.330">
    <property type="entry name" value="Nucleotidyltransferases domain 2"/>
    <property type="match status" value="1"/>
</dbReference>
<evidence type="ECO:0000259" key="6">
    <source>
        <dbReference type="Pfam" id="PF25023"/>
    </source>
</evidence>
<dbReference type="PANTHER" id="PTHR32305:SF15">
    <property type="entry name" value="PROTEIN RHSA-RELATED"/>
    <property type="match status" value="1"/>
</dbReference>
<dbReference type="InterPro" id="IPR045351">
    <property type="entry name" value="DUF6531"/>
</dbReference>
<gene>
    <name evidence="7" type="ORF">RNC47_22705</name>
</gene>
<dbReference type="NCBIfam" id="TIGR03696">
    <property type="entry name" value="Rhs_assc_core"/>
    <property type="match status" value="1"/>
</dbReference>
<feature type="domain" description="Teneurin-like YD-shell" evidence="6">
    <location>
        <begin position="1041"/>
        <end position="1357"/>
    </location>
</feature>
<dbReference type="InterPro" id="IPR036689">
    <property type="entry name" value="ESAT-6-like_sf"/>
</dbReference>
<dbReference type="InterPro" id="IPR031325">
    <property type="entry name" value="RHS_repeat"/>
</dbReference>
<dbReference type="Gene3D" id="3.40.570.10">
    <property type="entry name" value="Extracellular Endonuclease, subunit A"/>
    <property type="match status" value="1"/>
</dbReference>
<dbReference type="NCBIfam" id="TIGR01643">
    <property type="entry name" value="YD_repeat_2x"/>
    <property type="match status" value="13"/>
</dbReference>
<dbReference type="Pfam" id="PF05593">
    <property type="entry name" value="RHS_repeat"/>
    <property type="match status" value="8"/>
</dbReference>